<feature type="binding site" evidence="9">
    <location>
        <begin position="231"/>
        <end position="232"/>
    </location>
    <ligand>
        <name>substrate</name>
    </ligand>
</feature>
<dbReference type="EC" id="5.1.1.7" evidence="3 9"/>
<dbReference type="SUPFAM" id="SSF54506">
    <property type="entry name" value="Diaminopimelate epimerase-like"/>
    <property type="match status" value="2"/>
</dbReference>
<evidence type="ECO:0000256" key="1">
    <source>
        <dbReference type="ARBA" id="ARBA00005196"/>
    </source>
</evidence>
<dbReference type="AlphaFoldDB" id="A0A857J9E6"/>
<keyword evidence="6 9" id="KW-0457">Lysine biosynthesis</keyword>
<evidence type="ECO:0000313" key="11">
    <source>
        <dbReference type="EMBL" id="QHI99731.1"/>
    </source>
</evidence>
<accession>A0A857J9E6</accession>
<feature type="active site" evidence="10">
    <location>
        <position position="75"/>
    </location>
</feature>
<evidence type="ECO:0000256" key="2">
    <source>
        <dbReference type="ARBA" id="ARBA00010219"/>
    </source>
</evidence>
<protein>
    <recommendedName>
        <fullName evidence="3 9">Diaminopimelate epimerase</fullName>
        <shortName evidence="9">DAP epimerase</shortName>
        <ecNumber evidence="3 9">5.1.1.7</ecNumber>
    </recommendedName>
    <alternativeName>
        <fullName evidence="9">PLP-independent amino acid racemase</fullName>
    </alternativeName>
</protein>
<dbReference type="PROSITE" id="PS01326">
    <property type="entry name" value="DAP_EPIMERASE"/>
    <property type="match status" value="1"/>
</dbReference>
<feature type="binding site" evidence="9">
    <location>
        <position position="203"/>
    </location>
    <ligand>
        <name>substrate</name>
    </ligand>
</feature>
<feature type="active site" description="Proton donor" evidence="9">
    <location>
        <position position="75"/>
    </location>
</feature>
<keyword evidence="4 9" id="KW-0963">Cytoplasm</keyword>
<evidence type="ECO:0000256" key="3">
    <source>
        <dbReference type="ARBA" id="ARBA00013080"/>
    </source>
</evidence>
<name>A0A857J9E6_9BURK</name>
<dbReference type="KEGG" id="xyk:GT347_18160"/>
<keyword evidence="7 9" id="KW-0413">Isomerase</keyword>
<dbReference type="PANTHER" id="PTHR31689">
    <property type="entry name" value="DIAMINOPIMELATE EPIMERASE, CHLOROPLASTIC"/>
    <property type="match status" value="1"/>
</dbReference>
<feature type="binding site" evidence="9">
    <location>
        <begin position="76"/>
        <end position="77"/>
    </location>
    <ligand>
        <name>substrate</name>
    </ligand>
</feature>
<dbReference type="HAMAP" id="MF_00197">
    <property type="entry name" value="DAP_epimerase"/>
    <property type="match status" value="1"/>
</dbReference>
<dbReference type="GO" id="GO:0005829">
    <property type="term" value="C:cytosol"/>
    <property type="evidence" value="ECO:0007669"/>
    <property type="project" value="TreeGrafter"/>
</dbReference>
<dbReference type="EMBL" id="CP047650">
    <property type="protein sequence ID" value="QHI99731.1"/>
    <property type="molecule type" value="Genomic_DNA"/>
</dbReference>
<proteinExistence type="inferred from homology"/>
<dbReference type="RefSeq" id="WP_160553542.1">
    <property type="nucleotide sequence ID" value="NZ_CP047650.1"/>
</dbReference>
<feature type="active site" description="Proton acceptor" evidence="9">
    <location>
        <position position="230"/>
    </location>
</feature>
<comment type="catalytic activity">
    <reaction evidence="8 9">
        <text>(2S,6S)-2,6-diaminopimelate = meso-2,6-diaminopimelate</text>
        <dbReference type="Rhea" id="RHEA:15393"/>
        <dbReference type="ChEBI" id="CHEBI:57609"/>
        <dbReference type="ChEBI" id="CHEBI:57791"/>
        <dbReference type="EC" id="5.1.1.7"/>
    </reaction>
</comment>
<comment type="subcellular location">
    <subcellularLocation>
        <location evidence="9">Cytoplasm</location>
    </subcellularLocation>
</comment>
<evidence type="ECO:0000256" key="5">
    <source>
        <dbReference type="ARBA" id="ARBA00022605"/>
    </source>
</evidence>
<evidence type="ECO:0000313" key="12">
    <source>
        <dbReference type="Proteomes" id="UP000464787"/>
    </source>
</evidence>
<dbReference type="NCBIfam" id="TIGR00652">
    <property type="entry name" value="DapF"/>
    <property type="match status" value="1"/>
</dbReference>
<feature type="binding site" evidence="9">
    <location>
        <position position="13"/>
    </location>
    <ligand>
        <name>substrate</name>
    </ligand>
</feature>
<feature type="binding site" evidence="9">
    <location>
        <begin position="221"/>
        <end position="222"/>
    </location>
    <ligand>
        <name>substrate</name>
    </ligand>
</feature>
<reference evidence="11 12" key="1">
    <citation type="submission" date="2020-01" db="EMBL/GenBank/DDBJ databases">
        <title>Genome sequencing of strain KACC 21265.</title>
        <authorList>
            <person name="Heo J."/>
            <person name="Kim S.-J."/>
            <person name="Kim J.-S."/>
            <person name="Hong S.-B."/>
            <person name="Kwon S.-W."/>
        </authorList>
    </citation>
    <scope>NUCLEOTIDE SEQUENCE [LARGE SCALE GENOMIC DNA]</scope>
    <source>
        <strain evidence="11 12">KACC 21265</strain>
    </source>
</reference>
<dbReference type="InterPro" id="IPR018510">
    <property type="entry name" value="DAP_epimerase_AS"/>
</dbReference>
<feature type="binding site" evidence="9">
    <location>
        <position position="170"/>
    </location>
    <ligand>
        <name>substrate</name>
    </ligand>
</feature>
<dbReference type="UniPathway" id="UPA00034">
    <property type="reaction ID" value="UER00025"/>
</dbReference>
<comment type="similarity">
    <text evidence="2 9">Belongs to the diaminopimelate epimerase family.</text>
</comment>
<keyword evidence="12" id="KW-1185">Reference proteome</keyword>
<organism evidence="11 12">
    <name type="scientific">Xylophilus rhododendri</name>
    <dbReference type="NCBI Taxonomy" id="2697032"/>
    <lineage>
        <taxon>Bacteria</taxon>
        <taxon>Pseudomonadati</taxon>
        <taxon>Pseudomonadota</taxon>
        <taxon>Betaproteobacteria</taxon>
        <taxon>Burkholderiales</taxon>
        <taxon>Xylophilus</taxon>
    </lineage>
</organism>
<comment type="function">
    <text evidence="9">Catalyzes the stereoinversion of LL-2,6-diaminopimelate (L,L-DAP) to meso-diaminopimelate (meso-DAP), a precursor of L-lysine and an essential component of the bacterial peptidoglycan.</text>
</comment>
<feature type="binding site" evidence="9">
    <location>
        <position position="46"/>
    </location>
    <ligand>
        <name>substrate</name>
    </ligand>
</feature>
<sequence>MQIPFTKMQGAGNDFVVLDETRGLLGLSPAQIRFLADRHFGVGADQVLSVRPSPAPGIDFEYVIFNADGGEVEQCGNGARCFVRYVVEHGLTGRDAIRVQTKGGVIEPRLDADGRVTVDMGAPVFDAGLVPFDVAGISAQADGGWQLWPLALGSEAGDPVAHVAVLSMGNPHAVWVVDDVDAAPVAAMGPRIERHPRFPQRVNAGFMQVLDRSHIRLRVYERGAGETLACGTGACAAVVAGIRLGLLDSRVDVQTRGGTLTISWAGGDSAVSMTGPAVTVFEGRIDVPDSIPSVLNP</sequence>
<evidence type="ECO:0000256" key="10">
    <source>
        <dbReference type="PROSITE-ProRule" id="PRU10125"/>
    </source>
</evidence>
<dbReference type="GO" id="GO:0009089">
    <property type="term" value="P:lysine biosynthetic process via diaminopimelate"/>
    <property type="evidence" value="ECO:0007669"/>
    <property type="project" value="UniProtKB-UniRule"/>
</dbReference>
<dbReference type="GO" id="GO:0008837">
    <property type="term" value="F:diaminopimelate epimerase activity"/>
    <property type="evidence" value="ECO:0007669"/>
    <property type="project" value="UniProtKB-UniRule"/>
</dbReference>
<gene>
    <name evidence="9 11" type="primary">dapF</name>
    <name evidence="11" type="ORF">GT347_18160</name>
</gene>
<dbReference type="Gene3D" id="3.10.310.10">
    <property type="entry name" value="Diaminopimelate Epimerase, Chain A, domain 1"/>
    <property type="match status" value="2"/>
</dbReference>
<evidence type="ECO:0000256" key="8">
    <source>
        <dbReference type="ARBA" id="ARBA00051712"/>
    </source>
</evidence>
<dbReference type="InterPro" id="IPR001653">
    <property type="entry name" value="DAP_epimerase_DapF"/>
</dbReference>
<evidence type="ECO:0000256" key="6">
    <source>
        <dbReference type="ARBA" id="ARBA00023154"/>
    </source>
</evidence>
<dbReference type="Pfam" id="PF01678">
    <property type="entry name" value="DAP_epimerase"/>
    <property type="match status" value="2"/>
</dbReference>
<evidence type="ECO:0000256" key="4">
    <source>
        <dbReference type="ARBA" id="ARBA00022490"/>
    </source>
</evidence>
<evidence type="ECO:0000256" key="9">
    <source>
        <dbReference type="HAMAP-Rule" id="MF_00197"/>
    </source>
</evidence>
<feature type="binding site" evidence="9">
    <location>
        <position position="66"/>
    </location>
    <ligand>
        <name>substrate</name>
    </ligand>
</feature>
<dbReference type="FunFam" id="3.10.310.10:FF:000001">
    <property type="entry name" value="Diaminopimelate epimerase"/>
    <property type="match status" value="1"/>
</dbReference>
<dbReference type="PANTHER" id="PTHR31689:SF0">
    <property type="entry name" value="DIAMINOPIMELATE EPIMERASE"/>
    <property type="match status" value="1"/>
</dbReference>
<feature type="site" description="Could be important to modulate the pK values of the two catalytic cysteine residues" evidence="9">
    <location>
        <position position="221"/>
    </location>
</feature>
<evidence type="ECO:0000256" key="7">
    <source>
        <dbReference type="ARBA" id="ARBA00023235"/>
    </source>
</evidence>
<comment type="pathway">
    <text evidence="1 9">Amino-acid biosynthesis; L-lysine biosynthesis via DAP pathway; DL-2,6-diaminopimelate from LL-2,6-diaminopimelate: step 1/1.</text>
</comment>
<feature type="site" description="Could be important to modulate the pK values of the two catalytic cysteine residues" evidence="9">
    <location>
        <position position="172"/>
    </location>
</feature>
<dbReference type="Proteomes" id="UP000464787">
    <property type="component" value="Chromosome"/>
</dbReference>
<keyword evidence="5 9" id="KW-0028">Amino-acid biosynthesis</keyword>
<comment type="subunit">
    <text evidence="9">Homodimer.</text>
</comment>